<feature type="compositionally biased region" description="Basic and acidic residues" evidence="1">
    <location>
        <begin position="333"/>
        <end position="344"/>
    </location>
</feature>
<proteinExistence type="predicted"/>
<accession>Q47SC8</accession>
<dbReference type="OrthoDB" id="9788659at2"/>
<dbReference type="GO" id="GO:0004674">
    <property type="term" value="F:protein serine/threonine kinase activity"/>
    <property type="evidence" value="ECO:0007669"/>
    <property type="project" value="UniProtKB-KW"/>
</dbReference>
<organism evidence="3">
    <name type="scientific">Thermobifida fusca (strain YX)</name>
    <dbReference type="NCBI Taxonomy" id="269800"/>
    <lineage>
        <taxon>Bacteria</taxon>
        <taxon>Bacillati</taxon>
        <taxon>Actinomycetota</taxon>
        <taxon>Actinomycetes</taxon>
        <taxon>Streptosporangiales</taxon>
        <taxon>Nocardiopsidaceae</taxon>
        <taxon>Thermobifida</taxon>
    </lineage>
</organism>
<dbReference type="AlphaFoldDB" id="Q47SC8"/>
<sequence length="360" mass="40152">MSEFIGKYRIITDFTTSGGGQCRWAFAVHGGKEYFIKEFLSPTYPLPDSPGSKATKERKLRKCEQFEKHHREITKTLKRLSKPGGNLVITQDFFRHGAKYYKVTEKIDTSALSLEEIAAEPMERRLLMLITVTHSLKILHQAGLVHGDIKPENILIKGTVKNYHTAKLIDFDNAFFSGKPVPPDDMVGDLNYYSPETFGYLNGTVMGEQLTTASDIFALGLVAVQFLTGSLVSFIPVEGAGRYPGELCAAGASYTTGLEEIFPQADSFVRKMLSAEPSKRPTVDQVFDHVKELRSEVKKREDFITTTIVPRASSAKKSRLKGTLLKKSASTSREAEPTPRNEKRSRLRGTLLEKRDSPPA</sequence>
<dbReference type="InterPro" id="IPR011009">
    <property type="entry name" value="Kinase-like_dom_sf"/>
</dbReference>
<dbReference type="PANTHER" id="PTHR44167:SF24">
    <property type="entry name" value="SERINE_THREONINE-PROTEIN KINASE CHK2"/>
    <property type="match status" value="1"/>
</dbReference>
<dbReference type="eggNOG" id="COG0515">
    <property type="taxonomic scope" value="Bacteria"/>
</dbReference>
<dbReference type="PROSITE" id="PS00108">
    <property type="entry name" value="PROTEIN_KINASE_ST"/>
    <property type="match status" value="1"/>
</dbReference>
<dbReference type="SMART" id="SM00220">
    <property type="entry name" value="S_TKc"/>
    <property type="match status" value="1"/>
</dbReference>
<evidence type="ECO:0000256" key="1">
    <source>
        <dbReference type="SAM" id="MobiDB-lite"/>
    </source>
</evidence>
<feature type="compositionally biased region" description="Basic and acidic residues" evidence="1">
    <location>
        <begin position="351"/>
        <end position="360"/>
    </location>
</feature>
<feature type="domain" description="Protein kinase" evidence="2">
    <location>
        <begin position="8"/>
        <end position="292"/>
    </location>
</feature>
<reference evidence="3" key="1">
    <citation type="submission" date="2005-07" db="EMBL/GenBank/DDBJ databases">
        <title>Complete sequence of Thermobifida fusca YX.</title>
        <authorList>
            <consortium name="US DOE Joint Genome Institute"/>
            <person name="Copeland A."/>
            <person name="Lucas S."/>
            <person name="Lapidus A."/>
            <person name="Barry K."/>
            <person name="Detter J.C."/>
            <person name="Glavina T."/>
            <person name="Hammon N."/>
            <person name="Israni S."/>
            <person name="Pitluck S."/>
            <person name="Di Bartolo G."/>
            <person name="Chain P."/>
            <person name="Schmutz J."/>
            <person name="Larimer F."/>
            <person name="Land M."/>
            <person name="Lykidis A."/>
            <person name="Richardson P."/>
        </authorList>
    </citation>
    <scope>NUCLEOTIDE SEQUENCE</scope>
    <source>
        <strain evidence="3">YX</strain>
    </source>
</reference>
<dbReference type="PROSITE" id="PS50011">
    <property type="entry name" value="PROTEIN_KINASE_DOM"/>
    <property type="match status" value="1"/>
</dbReference>
<protein>
    <submittedName>
        <fullName evidence="3">Serine/threonine protein kinase</fullName>
    </submittedName>
</protein>
<keyword evidence="3" id="KW-0808">Transferase</keyword>
<dbReference type="EMBL" id="CP000088">
    <property type="protein sequence ID" value="AAZ54639.1"/>
    <property type="molecule type" value="Genomic_DNA"/>
</dbReference>
<dbReference type="STRING" id="269800.Tfu_0601"/>
<keyword evidence="3" id="KW-0723">Serine/threonine-protein kinase</keyword>
<dbReference type="Gene3D" id="1.10.510.10">
    <property type="entry name" value="Transferase(Phosphotransferase) domain 1"/>
    <property type="match status" value="1"/>
</dbReference>
<dbReference type="RefSeq" id="WP_011291048.1">
    <property type="nucleotide sequence ID" value="NC_007333.1"/>
</dbReference>
<dbReference type="GO" id="GO:0005737">
    <property type="term" value="C:cytoplasm"/>
    <property type="evidence" value="ECO:0007669"/>
    <property type="project" value="TreeGrafter"/>
</dbReference>
<evidence type="ECO:0000313" key="3">
    <source>
        <dbReference type="EMBL" id="AAZ54639.1"/>
    </source>
</evidence>
<gene>
    <name evidence="3" type="ordered locus">Tfu_0601</name>
</gene>
<dbReference type="PANTHER" id="PTHR44167">
    <property type="entry name" value="OVARIAN-SPECIFIC SERINE/THREONINE-PROTEIN KINASE LOK-RELATED"/>
    <property type="match status" value="1"/>
</dbReference>
<dbReference type="SUPFAM" id="SSF56112">
    <property type="entry name" value="Protein kinase-like (PK-like)"/>
    <property type="match status" value="1"/>
</dbReference>
<dbReference type="Pfam" id="PF00069">
    <property type="entry name" value="Pkinase"/>
    <property type="match status" value="1"/>
</dbReference>
<keyword evidence="3" id="KW-0418">Kinase</keyword>
<dbReference type="HOGENOM" id="CLU_061762_1_0_11"/>
<dbReference type="InterPro" id="IPR008271">
    <property type="entry name" value="Ser/Thr_kinase_AS"/>
</dbReference>
<name>Q47SC8_THEFY</name>
<dbReference type="KEGG" id="tfu:Tfu_0601"/>
<feature type="region of interest" description="Disordered" evidence="1">
    <location>
        <begin position="315"/>
        <end position="360"/>
    </location>
</feature>
<dbReference type="GO" id="GO:0005524">
    <property type="term" value="F:ATP binding"/>
    <property type="evidence" value="ECO:0007669"/>
    <property type="project" value="InterPro"/>
</dbReference>
<evidence type="ECO:0000259" key="2">
    <source>
        <dbReference type="PROSITE" id="PS50011"/>
    </source>
</evidence>
<dbReference type="InterPro" id="IPR000719">
    <property type="entry name" value="Prot_kinase_dom"/>
</dbReference>